<reference evidence="1" key="1">
    <citation type="submission" date="2023-03" db="EMBL/GenBank/DDBJ databases">
        <title>Massive genome expansion in bonnet fungi (Mycena s.s.) driven by repeated elements and novel gene families across ecological guilds.</title>
        <authorList>
            <consortium name="Lawrence Berkeley National Laboratory"/>
            <person name="Harder C.B."/>
            <person name="Miyauchi S."/>
            <person name="Viragh M."/>
            <person name="Kuo A."/>
            <person name="Thoen E."/>
            <person name="Andreopoulos B."/>
            <person name="Lu D."/>
            <person name="Skrede I."/>
            <person name="Drula E."/>
            <person name="Henrissat B."/>
            <person name="Morin E."/>
            <person name="Kohler A."/>
            <person name="Barry K."/>
            <person name="LaButti K."/>
            <person name="Morin E."/>
            <person name="Salamov A."/>
            <person name="Lipzen A."/>
            <person name="Mereny Z."/>
            <person name="Hegedus B."/>
            <person name="Baldrian P."/>
            <person name="Stursova M."/>
            <person name="Weitz H."/>
            <person name="Taylor A."/>
            <person name="Grigoriev I.V."/>
            <person name="Nagy L.G."/>
            <person name="Martin F."/>
            <person name="Kauserud H."/>
        </authorList>
    </citation>
    <scope>NUCLEOTIDE SEQUENCE</scope>
    <source>
        <strain evidence="1">CBHHK002</strain>
    </source>
</reference>
<dbReference type="AlphaFoldDB" id="A0AAD7AMB5"/>
<evidence type="ECO:0000313" key="2">
    <source>
        <dbReference type="Proteomes" id="UP001218218"/>
    </source>
</evidence>
<dbReference type="EMBL" id="JARIHO010000004">
    <property type="protein sequence ID" value="KAJ7362707.1"/>
    <property type="molecule type" value="Genomic_DNA"/>
</dbReference>
<protein>
    <submittedName>
        <fullName evidence="1">Uncharacterized protein</fullName>
    </submittedName>
</protein>
<sequence>MHLIHCVPFTPEIESFRQLIFETLTRGLGDLLDVLRPMVLELPEAYNICGDDVDEGSKERGPSLAS</sequence>
<comment type="caution">
    <text evidence="1">The sequence shown here is derived from an EMBL/GenBank/DDBJ whole genome shotgun (WGS) entry which is preliminary data.</text>
</comment>
<proteinExistence type="predicted"/>
<gene>
    <name evidence="1" type="ORF">DFH08DRAFT_950942</name>
</gene>
<dbReference type="Proteomes" id="UP001218218">
    <property type="component" value="Unassembled WGS sequence"/>
</dbReference>
<evidence type="ECO:0000313" key="1">
    <source>
        <dbReference type="EMBL" id="KAJ7362707.1"/>
    </source>
</evidence>
<name>A0AAD7AMB5_9AGAR</name>
<keyword evidence="2" id="KW-1185">Reference proteome</keyword>
<accession>A0AAD7AMB5</accession>
<organism evidence="1 2">
    <name type="scientific">Mycena albidolilacea</name>
    <dbReference type="NCBI Taxonomy" id="1033008"/>
    <lineage>
        <taxon>Eukaryota</taxon>
        <taxon>Fungi</taxon>
        <taxon>Dikarya</taxon>
        <taxon>Basidiomycota</taxon>
        <taxon>Agaricomycotina</taxon>
        <taxon>Agaricomycetes</taxon>
        <taxon>Agaricomycetidae</taxon>
        <taxon>Agaricales</taxon>
        <taxon>Marasmiineae</taxon>
        <taxon>Mycenaceae</taxon>
        <taxon>Mycena</taxon>
    </lineage>
</organism>